<dbReference type="EMBL" id="CAJOAZ010006345">
    <property type="protein sequence ID" value="CAF4131420.1"/>
    <property type="molecule type" value="Genomic_DNA"/>
</dbReference>
<reference evidence="1" key="1">
    <citation type="submission" date="2021-02" db="EMBL/GenBank/DDBJ databases">
        <authorList>
            <person name="Nowell W R."/>
        </authorList>
    </citation>
    <scope>NUCLEOTIDE SEQUENCE</scope>
</reference>
<evidence type="ECO:0000313" key="2">
    <source>
        <dbReference type="Proteomes" id="UP000663844"/>
    </source>
</evidence>
<organism evidence="1 2">
    <name type="scientific">Adineta steineri</name>
    <dbReference type="NCBI Taxonomy" id="433720"/>
    <lineage>
        <taxon>Eukaryota</taxon>
        <taxon>Metazoa</taxon>
        <taxon>Spiralia</taxon>
        <taxon>Gnathifera</taxon>
        <taxon>Rotifera</taxon>
        <taxon>Eurotatoria</taxon>
        <taxon>Bdelloidea</taxon>
        <taxon>Adinetida</taxon>
        <taxon>Adinetidae</taxon>
        <taxon>Adineta</taxon>
    </lineage>
</organism>
<name>A0A819WW68_9BILA</name>
<evidence type="ECO:0000313" key="1">
    <source>
        <dbReference type="EMBL" id="CAF4131420.1"/>
    </source>
</evidence>
<protein>
    <submittedName>
        <fullName evidence="1">Uncharacterized protein</fullName>
    </submittedName>
</protein>
<comment type="caution">
    <text evidence="1">The sequence shown here is derived from an EMBL/GenBank/DDBJ whole genome shotgun (WGS) entry which is preliminary data.</text>
</comment>
<sequence length="50" mass="5797">MPFSRRSIDMPLQPFIDQHDPSLVIRCGLVDLRWDYSPIRANKKSLSAQP</sequence>
<feature type="non-terminal residue" evidence="1">
    <location>
        <position position="50"/>
    </location>
</feature>
<gene>
    <name evidence="1" type="ORF">OXD698_LOCUS37032</name>
</gene>
<dbReference type="Proteomes" id="UP000663844">
    <property type="component" value="Unassembled WGS sequence"/>
</dbReference>
<accession>A0A819WW68</accession>
<dbReference type="AlphaFoldDB" id="A0A819WW68"/>
<proteinExistence type="predicted"/>